<sequence length="91" mass="10233">MVIPGLLNPHQITTILTIEEQKLVEICMELKPRTYKTKKGYSVHIGGLMRVDIDEESVDSVYVTVWASSSVPLHVGKMENAYITLCLTKVE</sequence>
<dbReference type="InterPro" id="IPR050896">
    <property type="entry name" value="Mito_lipid_metab_GTPase"/>
</dbReference>
<organism evidence="1 2">
    <name type="scientific">Brassica napus</name>
    <name type="common">Rape</name>
    <dbReference type="NCBI Taxonomy" id="3708"/>
    <lineage>
        <taxon>Eukaryota</taxon>
        <taxon>Viridiplantae</taxon>
        <taxon>Streptophyta</taxon>
        <taxon>Embryophyta</taxon>
        <taxon>Tracheophyta</taxon>
        <taxon>Spermatophyta</taxon>
        <taxon>Magnoliopsida</taxon>
        <taxon>eudicotyledons</taxon>
        <taxon>Gunneridae</taxon>
        <taxon>Pentapetalae</taxon>
        <taxon>rosids</taxon>
        <taxon>malvids</taxon>
        <taxon>Brassicales</taxon>
        <taxon>Brassicaceae</taxon>
        <taxon>Brassiceae</taxon>
        <taxon>Brassica</taxon>
    </lineage>
</organism>
<protein>
    <submittedName>
        <fullName evidence="1">Uncharacterized protein</fullName>
    </submittedName>
</protein>
<comment type="caution">
    <text evidence="1">The sequence shown here is derived from an EMBL/GenBank/DDBJ whole genome shotgun (WGS) entry which is preliminary data.</text>
</comment>
<keyword evidence="2" id="KW-1185">Reference proteome</keyword>
<dbReference type="EMBL" id="JAGKQM010000003">
    <property type="protein sequence ID" value="KAH0933451.1"/>
    <property type="molecule type" value="Genomic_DNA"/>
</dbReference>
<dbReference type="Proteomes" id="UP000824890">
    <property type="component" value="Unassembled WGS sequence"/>
</dbReference>
<name>A0ABQ8DVN2_BRANA</name>
<proteinExistence type="predicted"/>
<accession>A0ABQ8DVN2</accession>
<evidence type="ECO:0000313" key="1">
    <source>
        <dbReference type="EMBL" id="KAH0933451.1"/>
    </source>
</evidence>
<dbReference type="PANTHER" id="PTHR46434">
    <property type="entry name" value="GENETIC INTERACTOR OF PROHIBITINS 3, MITOCHONDRIAL"/>
    <property type="match status" value="1"/>
</dbReference>
<gene>
    <name evidence="1" type="ORF">HID58_010568</name>
</gene>
<reference evidence="1 2" key="1">
    <citation type="submission" date="2021-05" db="EMBL/GenBank/DDBJ databases">
        <title>Genome Assembly of Synthetic Allotetraploid Brassica napus Reveals Homoeologous Exchanges between Subgenomes.</title>
        <authorList>
            <person name="Davis J.T."/>
        </authorList>
    </citation>
    <scope>NUCLEOTIDE SEQUENCE [LARGE SCALE GENOMIC DNA]</scope>
    <source>
        <strain evidence="2">cv. Da-Ae</strain>
        <tissue evidence="1">Seedling</tissue>
    </source>
</reference>
<evidence type="ECO:0000313" key="2">
    <source>
        <dbReference type="Proteomes" id="UP000824890"/>
    </source>
</evidence>
<dbReference type="PANTHER" id="PTHR46434:SF1">
    <property type="entry name" value="GENETIC INTERACTOR OF PROHIBITINS 3, MITOCHONDRIAL"/>
    <property type="match status" value="1"/>
</dbReference>